<name>A0ABQ9GI57_9NEOP</name>
<reference evidence="2 3" key="1">
    <citation type="submission" date="2023-02" db="EMBL/GenBank/DDBJ databases">
        <title>LHISI_Scaffold_Assembly.</title>
        <authorList>
            <person name="Stuart O.P."/>
            <person name="Cleave R."/>
            <person name="Magrath M.J.L."/>
            <person name="Mikheyev A.S."/>
        </authorList>
    </citation>
    <scope>NUCLEOTIDE SEQUENCE [LARGE SCALE GENOMIC DNA]</scope>
    <source>
        <strain evidence="2">Daus_M_001</strain>
        <tissue evidence="2">Leg muscle</tissue>
    </source>
</reference>
<feature type="compositionally biased region" description="Basic residues" evidence="1">
    <location>
        <begin position="283"/>
        <end position="293"/>
    </location>
</feature>
<sequence>MKGRGNDRPPRKPADQRQRPERTLTCENPGVAPPGIEHGSTLTTTPIAPPPPPSSYWTKTVCITISQQQNKPAARGYNIQQGVPAKYLKMPANRRMEKEGGGGGFEPGYSATPRRVGRLVSQSGVAVRKDGRSRPADSGLLTSRVLVVSPTPHLLHQLKPAARFSSQNRKSHWLPSHESRYVLFRASAELEFSPSCWSEQAAGQRHVPCALARPLLHSLEYGVAPERMVSVKRESPDKYPTTIGIVRHDSQVRKSRRDPAENQECKGKGNGRSQRKPADQRHRPARFPHVKIRARPGPFRWEASCPTKTLHFPLYDDIRPREG</sequence>
<dbReference type="EMBL" id="JARBHB010000012">
    <property type="protein sequence ID" value="KAJ8871705.1"/>
    <property type="molecule type" value="Genomic_DNA"/>
</dbReference>
<feature type="compositionally biased region" description="Basic and acidic residues" evidence="1">
    <location>
        <begin position="1"/>
        <end position="24"/>
    </location>
</feature>
<evidence type="ECO:0000313" key="3">
    <source>
        <dbReference type="Proteomes" id="UP001159363"/>
    </source>
</evidence>
<evidence type="ECO:0000256" key="1">
    <source>
        <dbReference type="SAM" id="MobiDB-lite"/>
    </source>
</evidence>
<feature type="region of interest" description="Disordered" evidence="1">
    <location>
        <begin position="1"/>
        <end position="46"/>
    </location>
</feature>
<accession>A0ABQ9GI57</accession>
<dbReference type="Proteomes" id="UP001159363">
    <property type="component" value="Chromosome 11"/>
</dbReference>
<feature type="compositionally biased region" description="Basic and acidic residues" evidence="1">
    <location>
        <begin position="248"/>
        <end position="267"/>
    </location>
</feature>
<gene>
    <name evidence="2" type="ORF">PR048_028032</name>
</gene>
<feature type="region of interest" description="Disordered" evidence="1">
    <location>
        <begin position="248"/>
        <end position="293"/>
    </location>
</feature>
<protein>
    <submittedName>
        <fullName evidence="2">Uncharacterized protein</fullName>
    </submittedName>
</protein>
<proteinExistence type="predicted"/>
<keyword evidence="3" id="KW-1185">Reference proteome</keyword>
<comment type="caution">
    <text evidence="2">The sequence shown here is derived from an EMBL/GenBank/DDBJ whole genome shotgun (WGS) entry which is preliminary data.</text>
</comment>
<organism evidence="2 3">
    <name type="scientific">Dryococelus australis</name>
    <dbReference type="NCBI Taxonomy" id="614101"/>
    <lineage>
        <taxon>Eukaryota</taxon>
        <taxon>Metazoa</taxon>
        <taxon>Ecdysozoa</taxon>
        <taxon>Arthropoda</taxon>
        <taxon>Hexapoda</taxon>
        <taxon>Insecta</taxon>
        <taxon>Pterygota</taxon>
        <taxon>Neoptera</taxon>
        <taxon>Polyneoptera</taxon>
        <taxon>Phasmatodea</taxon>
        <taxon>Verophasmatodea</taxon>
        <taxon>Anareolatae</taxon>
        <taxon>Phasmatidae</taxon>
        <taxon>Eurycanthinae</taxon>
        <taxon>Dryococelus</taxon>
    </lineage>
</organism>
<evidence type="ECO:0000313" key="2">
    <source>
        <dbReference type="EMBL" id="KAJ8871705.1"/>
    </source>
</evidence>